<organism evidence="1 2">
    <name type="scientific">Kutzneria buriramensis</name>
    <dbReference type="NCBI Taxonomy" id="1045776"/>
    <lineage>
        <taxon>Bacteria</taxon>
        <taxon>Bacillati</taxon>
        <taxon>Actinomycetota</taxon>
        <taxon>Actinomycetes</taxon>
        <taxon>Pseudonocardiales</taxon>
        <taxon>Pseudonocardiaceae</taxon>
        <taxon>Kutzneria</taxon>
    </lineage>
</organism>
<protein>
    <recommendedName>
        <fullName evidence="3">Single-strand DNA-binding protein</fullName>
    </recommendedName>
</protein>
<gene>
    <name evidence="1" type="ORF">BCF44_1471</name>
</gene>
<sequence length="128" mass="13764">MIGNLKIDQRATFAGLVFLSCEAKREMGSDRQATTKDGQLKWEVQVLGAVRNQFGQLSNEVIKVGIVARQNPAEGIAPFTPCELGDFEVGVMEKTKKNPDGTERIVGVTVWFRATEIVLAAGAAGKAA</sequence>
<dbReference type="EMBL" id="QUNO01000047">
    <property type="protein sequence ID" value="REH17429.1"/>
    <property type="molecule type" value="Genomic_DNA"/>
</dbReference>
<keyword evidence="2" id="KW-1185">Reference proteome</keyword>
<dbReference type="RefSeq" id="WP_116182444.1">
    <property type="nucleotide sequence ID" value="NZ_CP144377.1"/>
</dbReference>
<evidence type="ECO:0000313" key="2">
    <source>
        <dbReference type="Proteomes" id="UP000256269"/>
    </source>
</evidence>
<evidence type="ECO:0000313" key="1">
    <source>
        <dbReference type="EMBL" id="REH17429.1"/>
    </source>
</evidence>
<dbReference type="OrthoDB" id="3693002at2"/>
<dbReference type="PROSITE" id="PS51257">
    <property type="entry name" value="PROKAR_LIPOPROTEIN"/>
    <property type="match status" value="1"/>
</dbReference>
<reference evidence="1 2" key="1">
    <citation type="submission" date="2018-08" db="EMBL/GenBank/DDBJ databases">
        <title>Genomic Encyclopedia of Archaeal and Bacterial Type Strains, Phase II (KMG-II): from individual species to whole genera.</title>
        <authorList>
            <person name="Goeker M."/>
        </authorList>
    </citation>
    <scope>NUCLEOTIDE SEQUENCE [LARGE SCALE GENOMIC DNA]</scope>
    <source>
        <strain evidence="1 2">DSM 45791</strain>
    </source>
</reference>
<evidence type="ECO:0008006" key="3">
    <source>
        <dbReference type="Google" id="ProtNLM"/>
    </source>
</evidence>
<accession>A0A3E0G627</accession>
<name>A0A3E0G627_9PSEU</name>
<dbReference type="Proteomes" id="UP000256269">
    <property type="component" value="Unassembled WGS sequence"/>
</dbReference>
<proteinExistence type="predicted"/>
<dbReference type="AlphaFoldDB" id="A0A3E0G627"/>
<comment type="caution">
    <text evidence="1">The sequence shown here is derived from an EMBL/GenBank/DDBJ whole genome shotgun (WGS) entry which is preliminary data.</text>
</comment>